<reference evidence="1 3" key="1">
    <citation type="submission" date="2014-01" db="EMBL/GenBank/DDBJ databases">
        <authorList>
            <consortium name="DOE Joint Genome Institute"/>
            <person name="Anderson I."/>
            <person name="Huntemann M."/>
            <person name="Han J."/>
            <person name="Chen A."/>
            <person name="Kyrpides N."/>
            <person name="Mavromatis K."/>
            <person name="Markowitz V."/>
            <person name="Palaniappan K."/>
            <person name="Ivanova N."/>
            <person name="Schaumberg A."/>
            <person name="Pati A."/>
            <person name="Liolios K."/>
            <person name="Nordberg H.P."/>
            <person name="Cantor M.N."/>
            <person name="Hua S.X."/>
            <person name="Woyke T."/>
        </authorList>
    </citation>
    <scope>NUCLEOTIDE SEQUENCE [LARGE SCALE GENOMIC DNA]</scope>
    <source>
        <strain evidence="1 3">XH-48</strain>
    </source>
</reference>
<dbReference type="Proteomes" id="UP000019024">
    <property type="component" value="Chromosome"/>
</dbReference>
<dbReference type="RefSeq" id="WP_049952637.1">
    <property type="nucleotide sequence ID" value="NZ_CP007055.1"/>
</dbReference>
<dbReference type="STRING" id="797299.HALLA_11750"/>
<proteinExistence type="predicted"/>
<organism evidence="1 3">
    <name type="scientific">Halostagnicola larsenii XH-48</name>
    <dbReference type="NCBI Taxonomy" id="797299"/>
    <lineage>
        <taxon>Archaea</taxon>
        <taxon>Methanobacteriati</taxon>
        <taxon>Methanobacteriota</taxon>
        <taxon>Stenosarchaea group</taxon>
        <taxon>Halobacteria</taxon>
        <taxon>Halobacteriales</taxon>
        <taxon>Natrialbaceae</taxon>
        <taxon>Halostagnicola</taxon>
    </lineage>
</organism>
<protein>
    <submittedName>
        <fullName evidence="1">Uncharacterized protein</fullName>
    </submittedName>
</protein>
<dbReference type="HOGENOM" id="CLU_2820681_0_0_2"/>
<evidence type="ECO:0000313" key="2">
    <source>
        <dbReference type="EMBL" id="AHG00955.1"/>
    </source>
</evidence>
<sequence>MIDWSKWARRFPFSLDVKRCGECGGVMMTETVHDKHTRDGTNPKGVEADVCQDCGHAEHKDPVPGT</sequence>
<dbReference type="EMBL" id="CP007055">
    <property type="protein sequence ID" value="AHG00908.1"/>
    <property type="molecule type" value="Genomic_DNA"/>
</dbReference>
<evidence type="ECO:0000313" key="3">
    <source>
        <dbReference type="Proteomes" id="UP000019024"/>
    </source>
</evidence>
<evidence type="ECO:0000313" key="1">
    <source>
        <dbReference type="EMBL" id="AHG00908.1"/>
    </source>
</evidence>
<name>W0JV43_9EURY</name>
<accession>W0JV43</accession>
<dbReference type="EMBL" id="CP007055">
    <property type="protein sequence ID" value="AHG00955.1"/>
    <property type="molecule type" value="Genomic_DNA"/>
</dbReference>
<dbReference type="KEGG" id="hlr:HALLA_12040"/>
<gene>
    <name evidence="1" type="ORF">HALLA_11750</name>
    <name evidence="2" type="ORF">HALLA_12040</name>
</gene>
<dbReference type="KEGG" id="hlr:HALLA_11750"/>
<keyword evidence="3" id="KW-1185">Reference proteome</keyword>
<dbReference type="AlphaFoldDB" id="W0JV43"/>
<dbReference type="GeneID" id="25145176"/>